<dbReference type="EMBL" id="KB870809">
    <property type="protein sequence ID" value="EOA25335.1"/>
    <property type="molecule type" value="Genomic_DNA"/>
</dbReference>
<sequence length="225" mass="26604">MGDFVDHYAVLGLPPYGEDGGGVKISEEQIRKAYHCKALISHPDKNPDDPNANEKFRELKNSYDILIDPESKEVFDNLLRAKFEKRKHKRMSREDEEFWNNVSEKQNEQQKPKRTKGDPEFWKKVLEEEEEEQDTDESSDDCDSHEKETLRNLYKQVKEIRNAHAKRRDDLKRFGNDIPKAKPRFLFRSKFSMDGFVSYERRVLRRVQEAAENCKRSSFSQPGFV</sequence>
<dbReference type="SUPFAM" id="SSF46565">
    <property type="entry name" value="Chaperone J-domain"/>
    <property type="match status" value="1"/>
</dbReference>
<reference evidence="4" key="1">
    <citation type="journal article" date="2013" name="Nat. Genet.">
        <title>The Capsella rubella genome and the genomic consequences of rapid mating system evolution.</title>
        <authorList>
            <person name="Slotte T."/>
            <person name="Hazzouri K.M."/>
            <person name="Agren J.A."/>
            <person name="Koenig D."/>
            <person name="Maumus F."/>
            <person name="Guo Y.L."/>
            <person name="Steige K."/>
            <person name="Platts A.E."/>
            <person name="Escobar J.S."/>
            <person name="Newman L.K."/>
            <person name="Wang W."/>
            <person name="Mandakova T."/>
            <person name="Vello E."/>
            <person name="Smith L.M."/>
            <person name="Henz S.R."/>
            <person name="Steffen J."/>
            <person name="Takuno S."/>
            <person name="Brandvain Y."/>
            <person name="Coop G."/>
            <person name="Andolfatto P."/>
            <person name="Hu T.T."/>
            <person name="Blanchette M."/>
            <person name="Clark R.M."/>
            <person name="Quesneville H."/>
            <person name="Nordborg M."/>
            <person name="Gaut B.S."/>
            <person name="Lysak M.A."/>
            <person name="Jenkins J."/>
            <person name="Grimwood J."/>
            <person name="Chapman J."/>
            <person name="Prochnik S."/>
            <person name="Shu S."/>
            <person name="Rokhsar D."/>
            <person name="Schmutz J."/>
            <person name="Weigel D."/>
            <person name="Wright S.I."/>
        </authorList>
    </citation>
    <scope>NUCLEOTIDE SEQUENCE [LARGE SCALE GENOMIC DNA]</scope>
    <source>
        <strain evidence="4">cv. Monte Gargano</strain>
    </source>
</reference>
<evidence type="ECO:0000313" key="3">
    <source>
        <dbReference type="EMBL" id="EOA25335.1"/>
    </source>
</evidence>
<dbReference type="CDD" id="cd06257">
    <property type="entry name" value="DnaJ"/>
    <property type="match status" value="1"/>
</dbReference>
<dbReference type="Proteomes" id="UP000029121">
    <property type="component" value="Unassembled WGS sequence"/>
</dbReference>
<organism evidence="3 4">
    <name type="scientific">Capsella rubella</name>
    <dbReference type="NCBI Taxonomy" id="81985"/>
    <lineage>
        <taxon>Eukaryota</taxon>
        <taxon>Viridiplantae</taxon>
        <taxon>Streptophyta</taxon>
        <taxon>Embryophyta</taxon>
        <taxon>Tracheophyta</taxon>
        <taxon>Spermatophyta</taxon>
        <taxon>Magnoliopsida</taxon>
        <taxon>eudicotyledons</taxon>
        <taxon>Gunneridae</taxon>
        <taxon>Pentapetalae</taxon>
        <taxon>rosids</taxon>
        <taxon>malvids</taxon>
        <taxon>Brassicales</taxon>
        <taxon>Brassicaceae</taxon>
        <taxon>Camelineae</taxon>
        <taxon>Capsella</taxon>
    </lineage>
</organism>
<gene>
    <name evidence="3" type="ORF">CARUB_v10018655mg</name>
</gene>
<evidence type="ECO:0000259" key="2">
    <source>
        <dbReference type="PROSITE" id="PS50076"/>
    </source>
</evidence>
<dbReference type="eggNOG" id="KOG0691">
    <property type="taxonomic scope" value="Eukaryota"/>
</dbReference>
<evidence type="ECO:0000313" key="4">
    <source>
        <dbReference type="Proteomes" id="UP000029121"/>
    </source>
</evidence>
<dbReference type="InterPro" id="IPR036869">
    <property type="entry name" value="J_dom_sf"/>
</dbReference>
<proteinExistence type="predicted"/>
<feature type="compositionally biased region" description="Acidic residues" evidence="1">
    <location>
        <begin position="127"/>
        <end position="141"/>
    </location>
</feature>
<dbReference type="PANTHER" id="PTHR45098">
    <property type="entry name" value="DNAJ DOMAIN CONTAINING PROTEIN, EXPRESSED"/>
    <property type="match status" value="1"/>
</dbReference>
<dbReference type="PROSITE" id="PS50076">
    <property type="entry name" value="DNAJ_2"/>
    <property type="match status" value="1"/>
</dbReference>
<protein>
    <recommendedName>
        <fullName evidence="2">J domain-containing protein</fullName>
    </recommendedName>
</protein>
<dbReference type="Gene3D" id="1.10.287.110">
    <property type="entry name" value="DnaJ domain"/>
    <property type="match status" value="1"/>
</dbReference>
<dbReference type="SMART" id="SM00271">
    <property type="entry name" value="DnaJ"/>
    <property type="match status" value="1"/>
</dbReference>
<feature type="domain" description="J" evidence="2">
    <location>
        <begin position="6"/>
        <end position="79"/>
    </location>
</feature>
<dbReference type="PROSITE" id="PS00636">
    <property type="entry name" value="DNAJ_1"/>
    <property type="match status" value="1"/>
</dbReference>
<feature type="compositionally biased region" description="Basic and acidic residues" evidence="1">
    <location>
        <begin position="105"/>
        <end position="126"/>
    </location>
</feature>
<accession>R0HJE4</accession>
<keyword evidence="4" id="KW-1185">Reference proteome</keyword>
<evidence type="ECO:0000256" key="1">
    <source>
        <dbReference type="SAM" id="MobiDB-lite"/>
    </source>
</evidence>
<dbReference type="Pfam" id="PF00226">
    <property type="entry name" value="DnaJ"/>
    <property type="match status" value="1"/>
</dbReference>
<feature type="region of interest" description="Disordered" evidence="1">
    <location>
        <begin position="94"/>
        <end position="147"/>
    </location>
</feature>
<dbReference type="KEGG" id="crb:17887249"/>
<dbReference type="PRINTS" id="PR00625">
    <property type="entry name" value="JDOMAIN"/>
</dbReference>
<dbReference type="InterPro" id="IPR018253">
    <property type="entry name" value="DnaJ_domain_CS"/>
</dbReference>
<dbReference type="OrthoDB" id="1306103at2759"/>
<dbReference type="InterPro" id="IPR001623">
    <property type="entry name" value="DnaJ_domain"/>
</dbReference>
<dbReference type="AlphaFoldDB" id="R0HJE4"/>
<dbReference type="PANTHER" id="PTHR45098:SF1">
    <property type="entry name" value="DNAJ DOMAIN CONTAINING PROTEIN, EXPRESSED"/>
    <property type="match status" value="1"/>
</dbReference>
<name>R0HJE4_9BRAS</name>